<evidence type="ECO:0000256" key="6">
    <source>
        <dbReference type="ARBA" id="ARBA00023136"/>
    </source>
</evidence>
<evidence type="ECO:0000256" key="3">
    <source>
        <dbReference type="ARBA" id="ARBA00022692"/>
    </source>
</evidence>
<keyword evidence="10" id="KW-1185">Reference proteome</keyword>
<feature type="region of interest" description="Disordered" evidence="8">
    <location>
        <begin position="236"/>
        <end position="260"/>
    </location>
</feature>
<evidence type="ECO:0000256" key="2">
    <source>
        <dbReference type="ARBA" id="ARBA00008917"/>
    </source>
</evidence>
<evidence type="ECO:0000256" key="8">
    <source>
        <dbReference type="SAM" id="MobiDB-lite"/>
    </source>
</evidence>
<comment type="similarity">
    <text evidence="2 7">Belongs to the derlin family.</text>
</comment>
<dbReference type="OrthoDB" id="1716531at2759"/>
<dbReference type="GO" id="GO:0005789">
    <property type="term" value="C:endoplasmic reticulum membrane"/>
    <property type="evidence" value="ECO:0007669"/>
    <property type="project" value="UniProtKB-SubCell"/>
</dbReference>
<dbReference type="EMBL" id="JANBUL010000281">
    <property type="protein sequence ID" value="KAJ2777586.1"/>
    <property type="molecule type" value="Genomic_DNA"/>
</dbReference>
<reference evidence="9" key="1">
    <citation type="submission" date="2022-07" db="EMBL/GenBank/DDBJ databases">
        <title>Phylogenomic reconstructions and comparative analyses of Kickxellomycotina fungi.</title>
        <authorList>
            <person name="Reynolds N.K."/>
            <person name="Stajich J.E."/>
            <person name="Barry K."/>
            <person name="Grigoriev I.V."/>
            <person name="Crous P."/>
            <person name="Smith M.E."/>
        </authorList>
    </citation>
    <scope>NUCLEOTIDE SEQUENCE</scope>
    <source>
        <strain evidence="9">NBRC 105414</strain>
    </source>
</reference>
<organism evidence="9 10">
    <name type="scientific">Coemansia javaensis</name>
    <dbReference type="NCBI Taxonomy" id="2761396"/>
    <lineage>
        <taxon>Eukaryota</taxon>
        <taxon>Fungi</taxon>
        <taxon>Fungi incertae sedis</taxon>
        <taxon>Zoopagomycota</taxon>
        <taxon>Kickxellomycotina</taxon>
        <taxon>Kickxellomycetes</taxon>
        <taxon>Kickxellales</taxon>
        <taxon>Kickxellaceae</taxon>
        <taxon>Coemansia</taxon>
    </lineage>
</organism>
<feature type="transmembrane region" description="Helical" evidence="7">
    <location>
        <begin position="111"/>
        <end position="144"/>
    </location>
</feature>
<dbReference type="Proteomes" id="UP001140217">
    <property type="component" value="Unassembled WGS sequence"/>
</dbReference>
<dbReference type="InterPro" id="IPR007599">
    <property type="entry name" value="DER1"/>
</dbReference>
<keyword evidence="6 7" id="KW-0472">Membrane</keyword>
<gene>
    <name evidence="9" type="ORF">H4R18_005076</name>
</gene>
<dbReference type="Pfam" id="PF04511">
    <property type="entry name" value="DER1"/>
    <property type="match status" value="1"/>
</dbReference>
<evidence type="ECO:0000256" key="1">
    <source>
        <dbReference type="ARBA" id="ARBA00004477"/>
    </source>
</evidence>
<evidence type="ECO:0000313" key="9">
    <source>
        <dbReference type="EMBL" id="KAJ2777586.1"/>
    </source>
</evidence>
<name>A0A9W8H2M1_9FUNG</name>
<dbReference type="GO" id="GO:0006950">
    <property type="term" value="P:response to stress"/>
    <property type="evidence" value="ECO:0007669"/>
    <property type="project" value="UniProtKB-ARBA"/>
</dbReference>
<feature type="transmembrane region" description="Helical" evidence="7">
    <location>
        <begin position="69"/>
        <end position="90"/>
    </location>
</feature>
<evidence type="ECO:0000256" key="5">
    <source>
        <dbReference type="ARBA" id="ARBA00022989"/>
    </source>
</evidence>
<dbReference type="SUPFAM" id="SSF144091">
    <property type="entry name" value="Rhomboid-like"/>
    <property type="match status" value="1"/>
</dbReference>
<accession>A0A9W8H2M1</accession>
<keyword evidence="4 7" id="KW-0256">Endoplasmic reticulum</keyword>
<evidence type="ECO:0000256" key="4">
    <source>
        <dbReference type="ARBA" id="ARBA00022824"/>
    </source>
</evidence>
<comment type="subcellular location">
    <subcellularLocation>
        <location evidence="1 7">Endoplasmic reticulum membrane</location>
        <topology evidence="1 7">Multi-pass membrane protein</topology>
    </subcellularLocation>
</comment>
<keyword evidence="5 7" id="KW-1133">Transmembrane helix</keyword>
<comment type="function">
    <text evidence="7">May be involved in the degradation of misfolded endoplasmic reticulum (ER) luminal proteins.</text>
</comment>
<protein>
    <recommendedName>
        <fullName evidence="7">Derlin</fullName>
    </recommendedName>
</protein>
<comment type="caution">
    <text evidence="9">The sequence shown here is derived from an EMBL/GenBank/DDBJ whole genome shotgun (WGS) entry which is preliminary data.</text>
</comment>
<proteinExistence type="inferred from homology"/>
<keyword evidence="3 7" id="KW-0812">Transmembrane</keyword>
<feature type="transmembrane region" description="Helical" evidence="7">
    <location>
        <begin position="31"/>
        <end position="49"/>
    </location>
</feature>
<sequence>MVRPAENRSSVRSDGAQLAHWYRTLPTCTRFLLGSTCTLSLACAFGLVYPGRLALYWPAVMGRFQVWRLVTSFLFVLPGINGLIHIIMLFRHSHALETEEFARRTADYAWFLLFCGFLIAGVSWITATGMLSGGLLLALVTLWSLHRAEQTVSFLLGIRFPARYLPYAMIGLDFVLDGGVMPLASLYGWGAAQAYYYLSVDLPAQGGLNYIPTPQLVYRLLGQARRTDPRTVSVGYATSGQPIHQQPGGGHNWGSGRRLA</sequence>
<dbReference type="PANTHER" id="PTHR11009">
    <property type="entry name" value="DER1-LIKE PROTEIN, DERLIN"/>
    <property type="match status" value="1"/>
</dbReference>
<evidence type="ECO:0000256" key="7">
    <source>
        <dbReference type="RuleBase" id="RU363059"/>
    </source>
</evidence>
<evidence type="ECO:0000313" key="10">
    <source>
        <dbReference type="Proteomes" id="UP001140217"/>
    </source>
</evidence>
<dbReference type="AlphaFoldDB" id="A0A9W8H2M1"/>
<dbReference type="InterPro" id="IPR035952">
    <property type="entry name" value="Rhomboid-like_sf"/>
</dbReference>
<comment type="caution">
    <text evidence="7">Lacks conserved residue(s) required for the propagation of feature annotation.</text>
</comment>